<dbReference type="GO" id="GO:0006123">
    <property type="term" value="P:mitochondrial electron transport, cytochrome c to oxygen"/>
    <property type="evidence" value="ECO:0007669"/>
    <property type="project" value="TreeGrafter"/>
</dbReference>
<keyword evidence="4" id="KW-0812">Transmembrane</keyword>
<dbReference type="FunFam" id="4.10.95.10:FF:000001">
    <property type="entry name" value="Cytochrome c oxidase subunit 6A, mitochondrial"/>
    <property type="match status" value="1"/>
</dbReference>
<dbReference type="Pfam" id="PF02046">
    <property type="entry name" value="COX6A"/>
    <property type="match status" value="1"/>
</dbReference>
<evidence type="ECO:0000256" key="9">
    <source>
        <dbReference type="ARBA" id="ARBA00023136"/>
    </source>
</evidence>
<dbReference type="EMBL" id="SDIL01000132">
    <property type="protein sequence ID" value="RXK35536.1"/>
    <property type="molecule type" value="Genomic_DNA"/>
</dbReference>
<keyword evidence="8" id="KW-0496">Mitochondrion</keyword>
<evidence type="ECO:0000256" key="3">
    <source>
        <dbReference type="ARBA" id="ARBA00005553"/>
    </source>
</evidence>
<dbReference type="STRING" id="5217.A0A4Q1BCN7"/>
<evidence type="ECO:0000256" key="7">
    <source>
        <dbReference type="ARBA" id="ARBA00022989"/>
    </source>
</evidence>
<comment type="subcellular location">
    <subcellularLocation>
        <location evidence="1">Mitochondrion inner membrane</location>
        <topology evidence="1">Single-pass membrane protein</topology>
    </subcellularLocation>
</comment>
<keyword evidence="6" id="KW-0809">Transit peptide</keyword>
<evidence type="ECO:0000256" key="12">
    <source>
        <dbReference type="RuleBase" id="RU004396"/>
    </source>
</evidence>
<evidence type="ECO:0000256" key="1">
    <source>
        <dbReference type="ARBA" id="ARBA00004434"/>
    </source>
</evidence>
<dbReference type="Gene3D" id="4.10.95.10">
    <property type="entry name" value="Cytochrome c oxidase, subunit VIa"/>
    <property type="match status" value="1"/>
</dbReference>
<evidence type="ECO:0000256" key="5">
    <source>
        <dbReference type="ARBA" id="ARBA00022792"/>
    </source>
</evidence>
<keyword evidence="5" id="KW-0999">Mitochondrion inner membrane</keyword>
<dbReference type="Proteomes" id="UP000289152">
    <property type="component" value="Unassembled WGS sequence"/>
</dbReference>
<dbReference type="InParanoid" id="A0A4Q1BCN7"/>
<evidence type="ECO:0000256" key="10">
    <source>
        <dbReference type="ARBA" id="ARBA00070930"/>
    </source>
</evidence>
<accession>A0A4Q1BCN7</accession>
<evidence type="ECO:0000256" key="4">
    <source>
        <dbReference type="ARBA" id="ARBA00022692"/>
    </source>
</evidence>
<dbReference type="PANTHER" id="PTHR11504">
    <property type="entry name" value="CYTOCHROME C OXIDASE POLYPEPTIDE VIA"/>
    <property type="match status" value="1"/>
</dbReference>
<evidence type="ECO:0000313" key="14">
    <source>
        <dbReference type="Proteomes" id="UP000289152"/>
    </source>
</evidence>
<evidence type="ECO:0000256" key="6">
    <source>
        <dbReference type="ARBA" id="ARBA00022946"/>
    </source>
</evidence>
<keyword evidence="7" id="KW-1133">Transmembrane helix</keyword>
<dbReference type="PANTHER" id="PTHR11504:SF0">
    <property type="entry name" value="CYTOCHROME C OXIDASE SUBUNIT"/>
    <property type="match status" value="1"/>
</dbReference>
<dbReference type="OrthoDB" id="5947505at2759"/>
<comment type="caution">
    <text evidence="13">The sequence shown here is derived from an EMBL/GenBank/DDBJ whole genome shotgun (WGS) entry which is preliminary data.</text>
</comment>
<evidence type="ECO:0000256" key="8">
    <source>
        <dbReference type="ARBA" id="ARBA00023128"/>
    </source>
</evidence>
<evidence type="ECO:0000256" key="2">
    <source>
        <dbReference type="ARBA" id="ARBA00004673"/>
    </source>
</evidence>
<comment type="similarity">
    <text evidence="3 12">Belongs to the cytochrome c oxidase subunit 6A family.</text>
</comment>
<dbReference type="InterPro" id="IPR036418">
    <property type="entry name" value="Cyt_c_oxidase_su6a_sf"/>
</dbReference>
<reference evidence="13 14" key="1">
    <citation type="submission" date="2016-06" db="EMBL/GenBank/DDBJ databases">
        <title>Evolution of pathogenesis and genome organization in the Tremellales.</title>
        <authorList>
            <person name="Cuomo C."/>
            <person name="Litvintseva A."/>
            <person name="Heitman J."/>
            <person name="Chen Y."/>
            <person name="Sun S."/>
            <person name="Springer D."/>
            <person name="Dromer F."/>
            <person name="Young S."/>
            <person name="Zeng Q."/>
            <person name="Chapman S."/>
            <person name="Gujja S."/>
            <person name="Saif S."/>
            <person name="Birren B."/>
        </authorList>
    </citation>
    <scope>NUCLEOTIDE SEQUENCE [LARGE SCALE GENOMIC DNA]</scope>
    <source>
        <strain evidence="13 14">ATCC 28783</strain>
    </source>
</reference>
<protein>
    <recommendedName>
        <fullName evidence="10">Cytochrome c oxidase subunit 13, mitochondrial</fullName>
    </recommendedName>
    <alternativeName>
        <fullName evidence="11">Cytochrome c oxidase polypeptide VIa</fullName>
    </alternativeName>
</protein>
<dbReference type="GO" id="GO:0005743">
    <property type="term" value="C:mitochondrial inner membrane"/>
    <property type="evidence" value="ECO:0007669"/>
    <property type="project" value="UniProtKB-SubCell"/>
</dbReference>
<organism evidence="13 14">
    <name type="scientific">Tremella mesenterica</name>
    <name type="common">Jelly fungus</name>
    <dbReference type="NCBI Taxonomy" id="5217"/>
    <lineage>
        <taxon>Eukaryota</taxon>
        <taxon>Fungi</taxon>
        <taxon>Dikarya</taxon>
        <taxon>Basidiomycota</taxon>
        <taxon>Agaricomycotina</taxon>
        <taxon>Tremellomycetes</taxon>
        <taxon>Tremellales</taxon>
        <taxon>Tremellaceae</taxon>
        <taxon>Tremella</taxon>
    </lineage>
</organism>
<dbReference type="SUPFAM" id="SSF81411">
    <property type="entry name" value="Mitochondrial cytochrome c oxidase subunit VIa"/>
    <property type="match status" value="1"/>
</dbReference>
<dbReference type="FunCoup" id="A0A4Q1BCN7">
    <property type="interactions" value="78"/>
</dbReference>
<gene>
    <name evidence="13" type="ORF">M231_07215</name>
</gene>
<evidence type="ECO:0000256" key="11">
    <source>
        <dbReference type="ARBA" id="ARBA00082360"/>
    </source>
</evidence>
<dbReference type="GO" id="GO:0030234">
    <property type="term" value="F:enzyme regulator activity"/>
    <property type="evidence" value="ECO:0007669"/>
    <property type="project" value="TreeGrafter"/>
</dbReference>
<dbReference type="VEuPathDB" id="FungiDB:TREMEDRAFT_24629"/>
<comment type="pathway">
    <text evidence="2">Energy metabolism; oxidative phosphorylation.</text>
</comment>
<dbReference type="InterPro" id="IPR001349">
    <property type="entry name" value="Cyt_c_oxidase_su6a"/>
</dbReference>
<keyword evidence="14" id="KW-1185">Reference proteome</keyword>
<sequence length="122" mass="13672">MFRPAVSLARTSMKRTMATAAASGENEFVAKRAAVREHAAQTTELWRKISFYVCIPGIAVATLWTWKAESAHAEHKAHAKAEGHEHERVVYSYMNVRTKPFPWGNQSLFFNPEVNIPAGDAE</sequence>
<name>A0A4Q1BCN7_TREME</name>
<keyword evidence="9" id="KW-0472">Membrane</keyword>
<dbReference type="PIRSF" id="PIRSF000277">
    <property type="entry name" value="COX6A1"/>
    <property type="match status" value="1"/>
</dbReference>
<dbReference type="OMA" id="YINFRAR"/>
<proteinExistence type="inferred from homology"/>
<dbReference type="AlphaFoldDB" id="A0A4Q1BCN7"/>
<evidence type="ECO:0000313" key="13">
    <source>
        <dbReference type="EMBL" id="RXK35536.1"/>
    </source>
</evidence>